<dbReference type="RefSeq" id="XP_004255218.1">
    <property type="nucleotide sequence ID" value="XM_004255170.1"/>
</dbReference>
<reference evidence="2 3" key="1">
    <citation type="submission" date="2012-10" db="EMBL/GenBank/DDBJ databases">
        <authorList>
            <person name="Zafar N."/>
            <person name="Inman J."/>
            <person name="Hall N."/>
            <person name="Lorenzi H."/>
            <person name="Caler E."/>
        </authorList>
    </citation>
    <scope>NUCLEOTIDE SEQUENCE [LARGE SCALE GENOMIC DNA]</scope>
    <source>
        <strain evidence="2 3">IP1</strain>
    </source>
</reference>
<name>A0A0A1U317_ENTIV</name>
<proteinExistence type="predicted"/>
<evidence type="ECO:0000313" key="3">
    <source>
        <dbReference type="Proteomes" id="UP000014680"/>
    </source>
</evidence>
<dbReference type="OMA" id="VNSIDEC"/>
<gene>
    <name evidence="2" type="ORF">EIN_229800</name>
</gene>
<dbReference type="InterPro" id="IPR050852">
    <property type="entry name" value="Queuine_tRNA-ribosyltrfase"/>
</dbReference>
<feature type="domain" description="tRNA-guanine(15) transglycosylase-like" evidence="1">
    <location>
        <begin position="227"/>
        <end position="290"/>
    </location>
</feature>
<dbReference type="InterPro" id="IPR002616">
    <property type="entry name" value="tRNA_ribo_trans-like"/>
</dbReference>
<dbReference type="PANTHER" id="PTHR46064:SF1">
    <property type="entry name" value="QUEUINE TRNA-RIBOSYLTRANSFERASE ACCESSORY SUBUNIT 2"/>
    <property type="match status" value="1"/>
</dbReference>
<dbReference type="KEGG" id="eiv:EIN_229800"/>
<dbReference type="SUPFAM" id="SSF51713">
    <property type="entry name" value="tRNA-guanine transglycosylase"/>
    <property type="match status" value="1"/>
</dbReference>
<dbReference type="InterPro" id="IPR036511">
    <property type="entry name" value="TGT-like_sf"/>
</dbReference>
<dbReference type="Pfam" id="PF01702">
    <property type="entry name" value="TGT"/>
    <property type="match status" value="1"/>
</dbReference>
<dbReference type="OrthoDB" id="27601at2759"/>
<dbReference type="VEuPathDB" id="AmoebaDB:EIN_229800"/>
<dbReference type="Proteomes" id="UP000014680">
    <property type="component" value="Unassembled WGS sequence"/>
</dbReference>
<dbReference type="Gene3D" id="3.20.20.105">
    <property type="entry name" value="Queuine tRNA-ribosyltransferase-like"/>
    <property type="match status" value="1"/>
</dbReference>
<protein>
    <recommendedName>
        <fullName evidence="1">tRNA-guanine(15) transglycosylase-like domain-containing protein</fullName>
    </recommendedName>
</protein>
<dbReference type="AlphaFoldDB" id="A0A0A1U317"/>
<evidence type="ECO:0000313" key="2">
    <source>
        <dbReference type="EMBL" id="ELP88447.1"/>
    </source>
</evidence>
<organism evidence="2 3">
    <name type="scientific">Entamoeba invadens IP1</name>
    <dbReference type="NCBI Taxonomy" id="370355"/>
    <lineage>
        <taxon>Eukaryota</taxon>
        <taxon>Amoebozoa</taxon>
        <taxon>Evosea</taxon>
        <taxon>Archamoebae</taxon>
        <taxon>Mastigamoebida</taxon>
        <taxon>Entamoebidae</taxon>
        <taxon>Entamoeba</taxon>
    </lineage>
</organism>
<sequence length="338" mass="38319">MNRYEAKDYLIKSKMTYKKYFMLPETTNHILTLSLVNSIDECSTKLSKSDFNLTTRGGYRPITPTQIVEFATQAGFAQVEGVATSPAKKKRSDKKLKITRDVVIRALKQMVATKTEIKSPLEIVASVNLCGRGDAEYVNRVKALGITSMVFDCEYIEDQNSLISYVEAVLPECSGLALYAKVYKFELEKYITFAQKGISVWTNGISEITMNGQMEVFPISLDTTDQTNTTIDMYDEKWKEMVDVVAEKDCKCFTCSKNNSVSYVHHLLLCHELTGSTLVSLHNVTKTKVFEVFLNELINSGDKAKFEKFENIIKALVPPPQSSKRKLYESFNRKEEDD</sequence>
<dbReference type="GO" id="GO:0006400">
    <property type="term" value="P:tRNA modification"/>
    <property type="evidence" value="ECO:0007669"/>
    <property type="project" value="InterPro"/>
</dbReference>
<dbReference type="EMBL" id="KB206756">
    <property type="protein sequence ID" value="ELP88447.1"/>
    <property type="molecule type" value="Genomic_DNA"/>
</dbReference>
<dbReference type="GeneID" id="14887086"/>
<accession>A0A0A1U317</accession>
<keyword evidence="3" id="KW-1185">Reference proteome</keyword>
<evidence type="ECO:0000259" key="1">
    <source>
        <dbReference type="Pfam" id="PF01702"/>
    </source>
</evidence>
<dbReference type="PANTHER" id="PTHR46064">
    <property type="entry name" value="QUEUINE TRNA-RIBOSYLTRANSFERASE ACCESSORY SUBUNIT 2"/>
    <property type="match status" value="1"/>
</dbReference>